<dbReference type="InterPro" id="IPR036236">
    <property type="entry name" value="Znf_C2H2_sf"/>
</dbReference>
<accession>A0A8T1RWM4</accession>
<dbReference type="PANTHER" id="PTHR24390:SF260">
    <property type="entry name" value="ZINC FINGER PROTEIN 383-RELATED"/>
    <property type="match status" value="1"/>
</dbReference>
<dbReference type="PROSITE" id="PS00028">
    <property type="entry name" value="ZINC_FINGER_C2H2_1"/>
    <property type="match status" value="3"/>
</dbReference>
<organism evidence="13 14">
    <name type="scientific">Chelydra serpentina</name>
    <name type="common">Snapping turtle</name>
    <name type="synonym">Testudo serpentina</name>
    <dbReference type="NCBI Taxonomy" id="8475"/>
    <lineage>
        <taxon>Eukaryota</taxon>
        <taxon>Metazoa</taxon>
        <taxon>Chordata</taxon>
        <taxon>Craniata</taxon>
        <taxon>Vertebrata</taxon>
        <taxon>Euteleostomi</taxon>
        <taxon>Archelosauria</taxon>
        <taxon>Testudinata</taxon>
        <taxon>Testudines</taxon>
        <taxon>Cryptodira</taxon>
        <taxon>Durocryptodira</taxon>
        <taxon>Americhelydia</taxon>
        <taxon>Chelydroidea</taxon>
        <taxon>Chelydridae</taxon>
        <taxon>Chelydra</taxon>
    </lineage>
</organism>
<keyword evidence="2" id="KW-0479">Metal-binding</keyword>
<evidence type="ECO:0000256" key="8">
    <source>
        <dbReference type="ARBA" id="ARBA00023163"/>
    </source>
</evidence>
<dbReference type="AlphaFoldDB" id="A0A8T1RWM4"/>
<dbReference type="GO" id="GO:0000978">
    <property type="term" value="F:RNA polymerase II cis-regulatory region sequence-specific DNA binding"/>
    <property type="evidence" value="ECO:0007669"/>
    <property type="project" value="TreeGrafter"/>
</dbReference>
<dbReference type="SUPFAM" id="SSF57667">
    <property type="entry name" value="beta-beta-alpha zinc fingers"/>
    <property type="match status" value="2"/>
</dbReference>
<evidence type="ECO:0000256" key="4">
    <source>
        <dbReference type="ARBA" id="ARBA00022771"/>
    </source>
</evidence>
<feature type="compositionally biased region" description="Basic and acidic residues" evidence="11">
    <location>
        <begin position="110"/>
        <end position="135"/>
    </location>
</feature>
<dbReference type="GO" id="GO:0006357">
    <property type="term" value="P:regulation of transcription by RNA polymerase II"/>
    <property type="evidence" value="ECO:0007669"/>
    <property type="project" value="TreeGrafter"/>
</dbReference>
<dbReference type="FunFam" id="3.30.160.60:FF:000895">
    <property type="entry name" value="Zinc finger protein 597"/>
    <property type="match status" value="1"/>
</dbReference>
<feature type="domain" description="C2H2-type" evidence="12">
    <location>
        <begin position="167"/>
        <end position="189"/>
    </location>
</feature>
<evidence type="ECO:0000256" key="2">
    <source>
        <dbReference type="ARBA" id="ARBA00022723"/>
    </source>
</evidence>
<keyword evidence="8" id="KW-0804">Transcription</keyword>
<feature type="region of interest" description="Disordered" evidence="11">
    <location>
        <begin position="242"/>
        <end position="317"/>
    </location>
</feature>
<reference evidence="13 14" key="1">
    <citation type="journal article" date="2020" name="G3 (Bethesda)">
        <title>Draft Genome of the Common Snapping Turtle, Chelydra serpentina, a Model for Phenotypic Plasticity in Reptiles.</title>
        <authorList>
            <person name="Das D."/>
            <person name="Singh S.K."/>
            <person name="Bierstedt J."/>
            <person name="Erickson A."/>
            <person name="Galli G.L.J."/>
            <person name="Crossley D.A. 2nd"/>
            <person name="Rhen T."/>
        </authorList>
    </citation>
    <scope>NUCLEOTIDE SEQUENCE [LARGE SCALE GENOMIC DNA]</scope>
    <source>
        <strain evidence="13">KW</strain>
    </source>
</reference>
<feature type="domain" description="C2H2-type" evidence="12">
    <location>
        <begin position="193"/>
        <end position="220"/>
    </location>
</feature>
<evidence type="ECO:0000313" key="14">
    <source>
        <dbReference type="Proteomes" id="UP000765507"/>
    </source>
</evidence>
<sequence>QSFGDSAALAEHQELHAPCICPECGQSCKDSAALTRHQITHMREKLYKCPDCGQSFGDISALTQHQRNHIREKLRCPDCGQGLGASSGPGARQRGRATAKPVHDCSAAGARERSRAEGEPVRDRSELGVHDRGRPAADPFPDGSTSSSRPGSGEMASLIRRPATEPYKCHDCGQSFAEGSGLSRHLASHPKPFRCPECGRGFPDTGALARHREVHAGGEPAGPGEKSRKSCAEISAVLLRQGNHVAGRGPRSRAADDALPPGALAPARPRLQPAGRGPATAAHRDGRMSLARPECGKGSQGGSVLLQHLQNHVGDRV</sequence>
<gene>
    <name evidence="13" type="ORF">G0U57_014235</name>
</gene>
<feature type="region of interest" description="Disordered" evidence="11">
    <location>
        <begin position="84"/>
        <end position="155"/>
    </location>
</feature>
<dbReference type="SMART" id="SM00355">
    <property type="entry name" value="ZnF_C2H2"/>
    <property type="match status" value="5"/>
</dbReference>
<evidence type="ECO:0000256" key="7">
    <source>
        <dbReference type="ARBA" id="ARBA00023125"/>
    </source>
</evidence>
<evidence type="ECO:0000256" key="9">
    <source>
        <dbReference type="ARBA" id="ARBA00023242"/>
    </source>
</evidence>
<protein>
    <submittedName>
        <fullName evidence="13">Zinc finger and SCAN domain containing 2</fullName>
    </submittedName>
</protein>
<dbReference type="Proteomes" id="UP000765507">
    <property type="component" value="Unassembled WGS sequence"/>
</dbReference>
<dbReference type="Gene3D" id="3.30.160.60">
    <property type="entry name" value="Classic Zinc Finger"/>
    <property type="match status" value="4"/>
</dbReference>
<feature type="compositionally biased region" description="Low complexity" evidence="11">
    <location>
        <begin position="257"/>
        <end position="279"/>
    </location>
</feature>
<keyword evidence="6" id="KW-0805">Transcription regulation</keyword>
<keyword evidence="5" id="KW-0862">Zinc</keyword>
<dbReference type="EMBL" id="JAHGAV010004087">
    <property type="protein sequence ID" value="KAG6920755.1"/>
    <property type="molecule type" value="Genomic_DNA"/>
</dbReference>
<comment type="subcellular location">
    <subcellularLocation>
        <location evidence="1">Nucleus</location>
    </subcellularLocation>
</comment>
<dbReference type="Pfam" id="PF00096">
    <property type="entry name" value="zf-C2H2"/>
    <property type="match status" value="3"/>
</dbReference>
<proteinExistence type="predicted"/>
<evidence type="ECO:0000256" key="6">
    <source>
        <dbReference type="ARBA" id="ARBA00023015"/>
    </source>
</evidence>
<name>A0A8T1RWM4_CHESE</name>
<keyword evidence="7" id="KW-0238">DNA-binding</keyword>
<evidence type="ECO:0000256" key="11">
    <source>
        <dbReference type="SAM" id="MobiDB-lite"/>
    </source>
</evidence>
<evidence type="ECO:0000256" key="3">
    <source>
        <dbReference type="ARBA" id="ARBA00022737"/>
    </source>
</evidence>
<dbReference type="InterPro" id="IPR013087">
    <property type="entry name" value="Znf_C2H2_type"/>
</dbReference>
<dbReference type="GO" id="GO:0008270">
    <property type="term" value="F:zinc ion binding"/>
    <property type="evidence" value="ECO:0007669"/>
    <property type="project" value="UniProtKB-KW"/>
</dbReference>
<evidence type="ECO:0000256" key="5">
    <source>
        <dbReference type="ARBA" id="ARBA00022833"/>
    </source>
</evidence>
<feature type="non-terminal residue" evidence="13">
    <location>
        <position position="1"/>
    </location>
</feature>
<keyword evidence="4 10" id="KW-0863">Zinc-finger</keyword>
<keyword evidence="14" id="KW-1185">Reference proteome</keyword>
<evidence type="ECO:0000313" key="13">
    <source>
        <dbReference type="EMBL" id="KAG6920755.1"/>
    </source>
</evidence>
<evidence type="ECO:0000256" key="1">
    <source>
        <dbReference type="ARBA" id="ARBA00004123"/>
    </source>
</evidence>
<feature type="domain" description="C2H2-type" evidence="12">
    <location>
        <begin position="47"/>
        <end position="74"/>
    </location>
</feature>
<feature type="domain" description="C2H2-type" evidence="12">
    <location>
        <begin position="19"/>
        <end position="46"/>
    </location>
</feature>
<evidence type="ECO:0000259" key="12">
    <source>
        <dbReference type="PROSITE" id="PS50157"/>
    </source>
</evidence>
<keyword evidence="9" id="KW-0539">Nucleus</keyword>
<comment type="caution">
    <text evidence="13">The sequence shown here is derived from an EMBL/GenBank/DDBJ whole genome shotgun (WGS) entry which is preliminary data.</text>
</comment>
<evidence type="ECO:0000256" key="10">
    <source>
        <dbReference type="PROSITE-ProRule" id="PRU00042"/>
    </source>
</evidence>
<dbReference type="PROSITE" id="PS50157">
    <property type="entry name" value="ZINC_FINGER_C2H2_2"/>
    <property type="match status" value="4"/>
</dbReference>
<keyword evidence="3" id="KW-0677">Repeat</keyword>
<dbReference type="GO" id="GO:0005634">
    <property type="term" value="C:nucleus"/>
    <property type="evidence" value="ECO:0007669"/>
    <property type="project" value="UniProtKB-SubCell"/>
</dbReference>
<dbReference type="Pfam" id="PF13894">
    <property type="entry name" value="zf-C2H2_4"/>
    <property type="match status" value="1"/>
</dbReference>
<dbReference type="GO" id="GO:0003700">
    <property type="term" value="F:DNA-binding transcription factor activity"/>
    <property type="evidence" value="ECO:0007669"/>
    <property type="project" value="TreeGrafter"/>
</dbReference>
<dbReference type="OrthoDB" id="654211at2759"/>
<dbReference type="PANTHER" id="PTHR24390">
    <property type="entry name" value="ZINC FINGER PROTEIN"/>
    <property type="match status" value="1"/>
</dbReference>
<dbReference type="FunFam" id="3.30.160.60:FF:000322">
    <property type="entry name" value="GDNF-inducible zinc finger protein 1"/>
    <property type="match status" value="1"/>
</dbReference>